<protein>
    <submittedName>
        <fullName evidence="2">Uncharacterized protein</fullName>
    </submittedName>
</protein>
<keyword evidence="1" id="KW-0812">Transmembrane</keyword>
<evidence type="ECO:0000313" key="3">
    <source>
        <dbReference type="Proteomes" id="UP000632659"/>
    </source>
</evidence>
<reference evidence="2" key="1">
    <citation type="submission" date="2020-08" db="EMBL/GenBank/DDBJ databases">
        <title>Genome public.</title>
        <authorList>
            <person name="Liu C."/>
            <person name="Sun Q."/>
        </authorList>
    </citation>
    <scope>NUCLEOTIDE SEQUENCE</scope>
    <source>
        <strain evidence="2">NSJ-15</strain>
    </source>
</reference>
<name>A0A8J6TPC3_9FIRM</name>
<dbReference type="EMBL" id="JACRTL010000001">
    <property type="protein sequence ID" value="MBC8610029.1"/>
    <property type="molecule type" value="Genomic_DNA"/>
</dbReference>
<keyword evidence="1" id="KW-0472">Membrane</keyword>
<dbReference type="Proteomes" id="UP000632659">
    <property type="component" value="Unassembled WGS sequence"/>
</dbReference>
<sequence length="190" mass="21025">MKKKVIYAAVFVGLFLFGMLLAWFFFHDRTQVPETKKENLVQELQQPFSATATIKLDQITATADLNRTAQNTFTLHLTEPAALKDLSFQYNGEDITASYHGMSVSISDDSLVAKTLAGVLFRSLSSATEGTGVDISSKDGILLVKGENEDGRFSMQIDPKHSSILNLEVPSLDLSCEFSDFLFQKNTESE</sequence>
<organism evidence="2 3">
    <name type="scientific">Massiliimalia timonensis</name>
    <dbReference type="NCBI Taxonomy" id="1987501"/>
    <lineage>
        <taxon>Bacteria</taxon>
        <taxon>Bacillati</taxon>
        <taxon>Bacillota</taxon>
        <taxon>Clostridia</taxon>
        <taxon>Eubacteriales</taxon>
        <taxon>Oscillospiraceae</taxon>
        <taxon>Massiliimalia</taxon>
    </lineage>
</organism>
<evidence type="ECO:0000256" key="1">
    <source>
        <dbReference type="SAM" id="Phobius"/>
    </source>
</evidence>
<gene>
    <name evidence="2" type="ORF">H8702_02690</name>
</gene>
<keyword evidence="3" id="KW-1185">Reference proteome</keyword>
<keyword evidence="1" id="KW-1133">Transmembrane helix</keyword>
<dbReference type="AlphaFoldDB" id="A0A8J6TPC3"/>
<evidence type="ECO:0000313" key="2">
    <source>
        <dbReference type="EMBL" id="MBC8610029.1"/>
    </source>
</evidence>
<accession>A0A8J6TPC3</accession>
<proteinExistence type="predicted"/>
<dbReference type="RefSeq" id="WP_093988445.1">
    <property type="nucleotide sequence ID" value="NZ_FYDD01000003.1"/>
</dbReference>
<dbReference type="OrthoDB" id="9930403at2"/>
<comment type="caution">
    <text evidence="2">The sequence shown here is derived from an EMBL/GenBank/DDBJ whole genome shotgun (WGS) entry which is preliminary data.</text>
</comment>
<feature type="transmembrane region" description="Helical" evidence="1">
    <location>
        <begin position="6"/>
        <end position="26"/>
    </location>
</feature>